<dbReference type="EC" id="4.1.1.48" evidence="1"/>
<dbReference type="Proteomes" id="UP000826212">
    <property type="component" value="Chromosome"/>
</dbReference>
<evidence type="ECO:0000313" key="1">
    <source>
        <dbReference type="EMBL" id="QZE14113.1"/>
    </source>
</evidence>
<reference evidence="1" key="1">
    <citation type="submission" date="2021-08" db="EMBL/GenBank/DDBJ databases">
        <title>Novel anaerobic bacterium isolated from sea squirt in East Sea, Republic of Korea.</title>
        <authorList>
            <person name="Nguyen T.H."/>
            <person name="Li Z."/>
            <person name="Lee Y.-J."/>
            <person name="Ko J."/>
            <person name="Kim S.-G."/>
        </authorList>
    </citation>
    <scope>NUCLEOTIDE SEQUENCE</scope>
    <source>
        <strain evidence="1">KCTC 25031</strain>
    </source>
</reference>
<keyword evidence="1" id="KW-0456">Lyase</keyword>
<proteinExistence type="predicted"/>
<name>A0AC61NET6_9BACT</name>
<accession>A0AC61NET6</accession>
<keyword evidence="2" id="KW-1185">Reference proteome</keyword>
<evidence type="ECO:0000313" key="2">
    <source>
        <dbReference type="Proteomes" id="UP000826212"/>
    </source>
</evidence>
<dbReference type="EMBL" id="CP081303">
    <property type="protein sequence ID" value="QZE14113.1"/>
    <property type="molecule type" value="Genomic_DNA"/>
</dbReference>
<sequence length="259" mass="29235">MKTILDNIVNNKKREVAELYRSNPHFEKAIQERSFDRSIVQHIENIHKPGVIAEFKRQSPSKGVINSQSNPIDVIQKYEKAGAIATSVLTDHRFFGGSISDLTQVRPHTNLPILRKDFIIDKLQIDEAAASGADIILLIASILTEKEVFDFTMHAKTIGLNVLLEVHDEIELQKACSEIDLLGINNRDLKSFTIDYDRSLRLLDKIDNTFIPISESGLSCSSIVNDLYQAGFKGFLMGEKFMKEEDPGEACIQFTRKLK</sequence>
<organism evidence="1 2">
    <name type="scientific">Halosquirtibacter laminarini</name>
    <dbReference type="NCBI Taxonomy" id="3374600"/>
    <lineage>
        <taxon>Bacteria</taxon>
        <taxon>Pseudomonadati</taxon>
        <taxon>Bacteroidota</taxon>
        <taxon>Bacteroidia</taxon>
        <taxon>Marinilabiliales</taxon>
        <taxon>Prolixibacteraceae</taxon>
        <taxon>Halosquirtibacter</taxon>
    </lineage>
</organism>
<gene>
    <name evidence="1" type="primary">trpC</name>
    <name evidence="1" type="ORF">K4L44_16525</name>
</gene>
<protein>
    <submittedName>
        <fullName evidence="1">Indole-3-glycerol phosphate synthase TrpC</fullName>
        <ecNumber evidence="1">4.1.1.48</ecNumber>
    </submittedName>
</protein>